<keyword evidence="3" id="KW-0175">Coiled coil</keyword>
<comment type="subcellular location">
    <subcellularLocation>
        <location evidence="2">Cell membrane</location>
        <topology evidence="2">Lipid-anchor</topology>
    </subcellularLocation>
</comment>
<evidence type="ECO:0000256" key="1">
    <source>
        <dbReference type="ARBA" id="ARBA00007613"/>
    </source>
</evidence>
<dbReference type="NCBIfam" id="TIGR01845">
    <property type="entry name" value="outer_NodT"/>
    <property type="match status" value="1"/>
</dbReference>
<dbReference type="GO" id="GO:0005886">
    <property type="term" value="C:plasma membrane"/>
    <property type="evidence" value="ECO:0007669"/>
    <property type="project" value="UniProtKB-SubCell"/>
</dbReference>
<dbReference type="EMBL" id="CP022957">
    <property type="protein sequence ID" value="ASV29750.1"/>
    <property type="molecule type" value="Genomic_DNA"/>
</dbReference>
<sequence>MNNIRKTKTSKSLFVCAILLGVLYSCVPTKKSMEENKSVPESYQAQSTDTTNTANVQWRDFFSDPYLISLIDTALVNNQELNIMLRQIDVAQNEIKARKGEYLPFIDLKAGAEVEKVGEYTRNGAVEKNLNIREEEEFPEPLTDYSAGIFASWELDVWKKLRNSKKAAVMEYLATVEGKNFMVTSLIAEIADSYYELIALDNQLAIIEQNLEIQGNALKMVRLQKQAARATELAVRRFEAEVLKNQSHKFEVQQQIVETENKLNFLIGRSPQPIERNSEGFIESPIDPIYAGIPAQLLQNRPDIRKAEFELEAAKLDIKVARANFYPSIGIKAGVGLQAFKPKYLTETPQSLLYSAVGDLVAPLINRNAIKAEYNTASARQVQAVYEYEKSILQGYIEVANQLSNLDNLKKTYDLKAQQVEALTESINLSTQLFQSARIEYIEVLFTQREALESKMELVETKRDQLVARVDIYKALGGGWN</sequence>
<keyword evidence="2" id="KW-0812">Transmembrane</keyword>
<dbReference type="Gene3D" id="1.20.1600.10">
    <property type="entry name" value="Outer membrane efflux proteins (OEP)"/>
    <property type="match status" value="1"/>
</dbReference>
<dbReference type="RefSeq" id="WP_094996373.1">
    <property type="nucleotide sequence ID" value="NZ_BMJL01000009.1"/>
</dbReference>
<keyword evidence="2" id="KW-0564">Palmitate</keyword>
<evidence type="ECO:0000313" key="4">
    <source>
        <dbReference type="EMBL" id="ASV29750.1"/>
    </source>
</evidence>
<proteinExistence type="inferred from homology"/>
<organism evidence="4 5">
    <name type="scientific">Maribacter cobaltidurans</name>
    <dbReference type="NCBI Taxonomy" id="1178778"/>
    <lineage>
        <taxon>Bacteria</taxon>
        <taxon>Pseudomonadati</taxon>
        <taxon>Bacteroidota</taxon>
        <taxon>Flavobacteriia</taxon>
        <taxon>Flavobacteriales</taxon>
        <taxon>Flavobacteriaceae</taxon>
        <taxon>Maribacter</taxon>
    </lineage>
</organism>
<feature type="signal peptide" evidence="2">
    <location>
        <begin position="1"/>
        <end position="27"/>
    </location>
</feature>
<evidence type="ECO:0000313" key="5">
    <source>
        <dbReference type="Proteomes" id="UP000215244"/>
    </source>
</evidence>
<keyword evidence="5" id="KW-1185">Reference proteome</keyword>
<feature type="coiled-coil region" evidence="3">
    <location>
        <begin position="406"/>
        <end position="469"/>
    </location>
</feature>
<keyword evidence="2" id="KW-0732">Signal</keyword>
<dbReference type="InterPro" id="IPR010131">
    <property type="entry name" value="MdtP/NodT-like"/>
</dbReference>
<evidence type="ECO:0000256" key="3">
    <source>
        <dbReference type="SAM" id="Coils"/>
    </source>
</evidence>
<keyword evidence="2" id="KW-1134">Transmembrane beta strand</keyword>
<dbReference type="GO" id="GO:0015562">
    <property type="term" value="F:efflux transmembrane transporter activity"/>
    <property type="evidence" value="ECO:0007669"/>
    <property type="project" value="InterPro"/>
</dbReference>
<accession>A0A223V3P7</accession>
<dbReference type="PROSITE" id="PS51257">
    <property type="entry name" value="PROKAR_LIPOPROTEIN"/>
    <property type="match status" value="1"/>
</dbReference>
<dbReference type="Proteomes" id="UP000215244">
    <property type="component" value="Chromosome"/>
</dbReference>
<keyword evidence="2" id="KW-0472">Membrane</keyword>
<name>A0A223V3P7_9FLAO</name>
<comment type="similarity">
    <text evidence="1 2">Belongs to the outer membrane factor (OMF) (TC 1.B.17) family.</text>
</comment>
<dbReference type="OrthoDB" id="9770517at2"/>
<protein>
    <submittedName>
        <fullName evidence="4">RND transporter</fullName>
    </submittedName>
</protein>
<dbReference type="PANTHER" id="PTHR30203">
    <property type="entry name" value="OUTER MEMBRANE CATION EFFLUX PROTEIN"/>
    <property type="match status" value="1"/>
</dbReference>
<dbReference type="PANTHER" id="PTHR30203:SF30">
    <property type="entry name" value="OUTER MEMBRANE PROTEIN-RELATED"/>
    <property type="match status" value="1"/>
</dbReference>
<reference evidence="4 5" key="1">
    <citation type="submission" date="2017-08" db="EMBL/GenBank/DDBJ databases">
        <title>The complete genome sequence of Maribacter sp. B1, isolated from deep-sea sediment.</title>
        <authorList>
            <person name="Wu Y.-H."/>
            <person name="Cheng H."/>
            <person name="Xu X.-W."/>
        </authorList>
    </citation>
    <scope>NUCLEOTIDE SEQUENCE [LARGE SCALE GENOMIC DNA]</scope>
    <source>
        <strain evidence="4 5">B1</strain>
    </source>
</reference>
<dbReference type="Gene3D" id="2.20.200.10">
    <property type="entry name" value="Outer membrane efflux proteins (OEP)"/>
    <property type="match status" value="1"/>
</dbReference>
<keyword evidence="2" id="KW-0449">Lipoprotein</keyword>
<feature type="chain" id="PRO_5011824599" evidence="2">
    <location>
        <begin position="28"/>
        <end position="481"/>
    </location>
</feature>
<dbReference type="SUPFAM" id="SSF56954">
    <property type="entry name" value="Outer membrane efflux proteins (OEP)"/>
    <property type="match status" value="1"/>
</dbReference>
<evidence type="ECO:0000256" key="2">
    <source>
        <dbReference type="RuleBase" id="RU362097"/>
    </source>
</evidence>
<dbReference type="InterPro" id="IPR003423">
    <property type="entry name" value="OMP_efflux"/>
</dbReference>
<dbReference type="Pfam" id="PF02321">
    <property type="entry name" value="OEP"/>
    <property type="match status" value="2"/>
</dbReference>
<dbReference type="AlphaFoldDB" id="A0A223V3P7"/>
<gene>
    <name evidence="4" type="ORF">CJ263_05685</name>
</gene>
<dbReference type="KEGG" id="marb:CJ263_05685"/>